<dbReference type="NCBIfam" id="NF008183">
    <property type="entry name" value="PRK10933.1"/>
    <property type="match status" value="1"/>
</dbReference>
<evidence type="ECO:0000313" key="6">
    <source>
        <dbReference type="Proteomes" id="UP000000719"/>
    </source>
</evidence>
<dbReference type="Gene3D" id="3.90.400.10">
    <property type="entry name" value="Oligo-1,6-glucosidase, Domain 2"/>
    <property type="match status" value="1"/>
</dbReference>
<dbReference type="PANTHER" id="PTHR10357:SF184">
    <property type="entry name" value="OLIGO-1,6-GLUCOSIDASE 1"/>
    <property type="match status" value="1"/>
</dbReference>
<dbReference type="CDD" id="cd11333">
    <property type="entry name" value="AmyAc_SI_OligoGlu_DGase"/>
    <property type="match status" value="1"/>
</dbReference>
<dbReference type="KEGG" id="hor:Hore_09460"/>
<dbReference type="AlphaFoldDB" id="B8CWN3"/>
<name>B8CWN3_HALOH</name>
<dbReference type="FunFam" id="2.60.40.1180:FF:000007">
    <property type="entry name" value="Sucrose isomerase"/>
    <property type="match status" value="1"/>
</dbReference>
<dbReference type="GO" id="GO:0004574">
    <property type="term" value="F:oligo-1,6-glucosidase activity"/>
    <property type="evidence" value="ECO:0007669"/>
    <property type="project" value="UniProtKB-EC"/>
</dbReference>
<dbReference type="STRING" id="373903.Hore_09460"/>
<evidence type="ECO:0000259" key="4">
    <source>
        <dbReference type="SMART" id="SM00642"/>
    </source>
</evidence>
<dbReference type="EC" id="3.2.1.10" evidence="5"/>
<evidence type="ECO:0000256" key="2">
    <source>
        <dbReference type="ARBA" id="ARBA00022801"/>
    </source>
</evidence>
<evidence type="ECO:0000313" key="5">
    <source>
        <dbReference type="EMBL" id="ACL69702.1"/>
    </source>
</evidence>
<gene>
    <name evidence="5" type="ordered locus">Hore_09460</name>
</gene>
<dbReference type="FunFam" id="3.90.400.10:FF:000002">
    <property type="entry name" value="Sucrose isomerase"/>
    <property type="match status" value="1"/>
</dbReference>
<dbReference type="Pfam" id="PF16657">
    <property type="entry name" value="Malt_amylase_C"/>
    <property type="match status" value="1"/>
</dbReference>
<evidence type="ECO:0000256" key="3">
    <source>
        <dbReference type="ARBA" id="ARBA00023295"/>
    </source>
</evidence>
<keyword evidence="2 5" id="KW-0378">Hydrolase</keyword>
<dbReference type="PANTHER" id="PTHR10357">
    <property type="entry name" value="ALPHA-AMYLASE FAMILY MEMBER"/>
    <property type="match status" value="1"/>
</dbReference>
<dbReference type="HOGENOM" id="CLU_006462_1_2_9"/>
<dbReference type="Gene3D" id="3.20.20.80">
    <property type="entry name" value="Glycosidases"/>
    <property type="match status" value="1"/>
</dbReference>
<organism evidence="5 6">
    <name type="scientific">Halothermothrix orenii (strain H 168 / OCM 544 / DSM 9562)</name>
    <dbReference type="NCBI Taxonomy" id="373903"/>
    <lineage>
        <taxon>Bacteria</taxon>
        <taxon>Bacillati</taxon>
        <taxon>Bacillota</taxon>
        <taxon>Clostridia</taxon>
        <taxon>Halanaerobiales</taxon>
        <taxon>Halothermotrichaceae</taxon>
        <taxon>Halothermothrix</taxon>
    </lineage>
</organism>
<dbReference type="InterPro" id="IPR013780">
    <property type="entry name" value="Glyco_hydro_b"/>
</dbReference>
<dbReference type="FunFam" id="3.20.20.80:FF:000064">
    <property type="entry name" value="Oligo-1,6-glucosidase"/>
    <property type="match status" value="2"/>
</dbReference>
<keyword evidence="6" id="KW-1185">Reference proteome</keyword>
<dbReference type="eggNOG" id="COG0366">
    <property type="taxonomic scope" value="Bacteria"/>
</dbReference>
<dbReference type="InterPro" id="IPR045857">
    <property type="entry name" value="O16G_dom_2"/>
</dbReference>
<protein>
    <submittedName>
        <fullName evidence="5">Alpha amylase catalytic region</fullName>
        <ecNumber evidence="5">3.2.1.10</ecNumber>
    </submittedName>
</protein>
<dbReference type="SMART" id="SM00642">
    <property type="entry name" value="Aamy"/>
    <property type="match status" value="1"/>
</dbReference>
<dbReference type="InterPro" id="IPR032091">
    <property type="entry name" value="Malt_amylase-like_C"/>
</dbReference>
<dbReference type="OrthoDB" id="9805159at2"/>
<proteinExistence type="inferred from homology"/>
<dbReference type="EMBL" id="CP001098">
    <property type="protein sequence ID" value="ACL69702.1"/>
    <property type="molecule type" value="Genomic_DNA"/>
</dbReference>
<evidence type="ECO:0000256" key="1">
    <source>
        <dbReference type="ARBA" id="ARBA00008061"/>
    </source>
</evidence>
<comment type="similarity">
    <text evidence="1">Belongs to the glycosyl hydrolase 13 family.</text>
</comment>
<dbReference type="GO" id="GO:0009313">
    <property type="term" value="P:oligosaccharide catabolic process"/>
    <property type="evidence" value="ECO:0007669"/>
    <property type="project" value="TreeGrafter"/>
</dbReference>
<dbReference type="Pfam" id="PF00128">
    <property type="entry name" value="Alpha-amylase"/>
    <property type="match status" value="1"/>
</dbReference>
<dbReference type="CAZy" id="GH13">
    <property type="family name" value="Glycoside Hydrolase Family 13"/>
</dbReference>
<keyword evidence="3 5" id="KW-0326">Glycosidase</keyword>
<accession>B8CWN3</accession>
<dbReference type="InterPro" id="IPR017853">
    <property type="entry name" value="GH"/>
</dbReference>
<dbReference type="SUPFAM" id="SSF51011">
    <property type="entry name" value="Glycosyl hydrolase domain"/>
    <property type="match status" value="1"/>
</dbReference>
<dbReference type="RefSeq" id="WP_012635888.1">
    <property type="nucleotide sequence ID" value="NC_011899.1"/>
</dbReference>
<dbReference type="InterPro" id="IPR006047">
    <property type="entry name" value="GH13_cat_dom"/>
</dbReference>
<dbReference type="SUPFAM" id="SSF51445">
    <property type="entry name" value="(Trans)glycosidases"/>
    <property type="match status" value="1"/>
</dbReference>
<dbReference type="GO" id="GO:0004556">
    <property type="term" value="F:alpha-amylase activity"/>
    <property type="evidence" value="ECO:0007669"/>
    <property type="project" value="TreeGrafter"/>
</dbReference>
<dbReference type="Gene3D" id="2.60.40.1180">
    <property type="entry name" value="Golgi alpha-mannosidase II"/>
    <property type="match status" value="1"/>
</dbReference>
<sequence>MTKKEKSWWKEAVVYQVYPRSFNDTTGNGIGDLRGIIEKLDYIKDLGVDVIWLNPVYESPCDDMGYDISNYRKILPQFGTMEDFDLLLSEMHKRGLKLVMDLVVNHTSDEHRWFVESRKSKDNPYRDYYIWKKPKADGSPPNNWVSYFGGSAWEYDEQTGEYYLHLFSKKQPDLNWENPKVREEVKDIMRFWLDKGVDGFRMDVIGFISKDPDFEDFPTDNPSGKDLGDKYANGPRLHEFLQELHDDVLSHYDCMTVGECPGVSPEDALLIVGKDRRELQTLFQFEGMDIDYGKNGSRFSIGNWDVHGFKKVYTKWHKKLYGKAWNSIYLMNHDQPRAVSRFGDDKKYRKESAKMLATFLLSMWGTPYIYQGEEIGMTNCPFEGVEEFRDIEMINYYNEQISKGKTKEEIMPGLLYRGRDNSRTPIQWNDSRNAVFSDAEETWIKVNPNYTEINVEEAEKDPDSILHYFRRMIKTRKDNDVLIYGDYELVDEGNDDVYAYRRFLDNEEMLVLLNFTDKETSCDVSPYNLEDKELIISNYKGGQKVKGTEVTLRPYEARIYKIK</sequence>
<dbReference type="Proteomes" id="UP000000719">
    <property type="component" value="Chromosome"/>
</dbReference>
<feature type="domain" description="Glycosyl hydrolase family 13 catalytic" evidence="4">
    <location>
        <begin position="16"/>
        <end position="423"/>
    </location>
</feature>
<reference evidence="5 6" key="1">
    <citation type="journal article" date="2009" name="PLoS ONE">
        <title>Genome analysis of the anaerobic thermohalophilic bacterium Halothermothrix orenii.</title>
        <authorList>
            <person name="Mavromatis K."/>
            <person name="Ivanova N."/>
            <person name="Anderson I."/>
            <person name="Lykidis A."/>
            <person name="Hooper S.D."/>
            <person name="Sun H."/>
            <person name="Kunin V."/>
            <person name="Lapidus A."/>
            <person name="Hugenholtz P."/>
            <person name="Patel B."/>
            <person name="Kyrpides N.C."/>
        </authorList>
    </citation>
    <scope>NUCLEOTIDE SEQUENCE [LARGE SCALE GENOMIC DNA]</scope>
    <source>
        <strain evidence="6">H 168 / OCM 544 / DSM 9562</strain>
    </source>
</reference>